<dbReference type="InterPro" id="IPR020013">
    <property type="entry name" value="Flagellar_FlgE/F/G"/>
</dbReference>
<keyword evidence="10" id="KW-0969">Cilium</keyword>
<dbReference type="GO" id="GO:0005829">
    <property type="term" value="C:cytosol"/>
    <property type="evidence" value="ECO:0007669"/>
    <property type="project" value="TreeGrafter"/>
</dbReference>
<feature type="domain" description="Flagellar basal-body/hook protein C-terminal" evidence="7">
    <location>
        <begin position="492"/>
        <end position="536"/>
    </location>
</feature>
<dbReference type="PANTHER" id="PTHR30435:SF1">
    <property type="entry name" value="FLAGELLAR HOOK PROTEIN FLGE"/>
    <property type="match status" value="1"/>
</dbReference>
<dbReference type="SUPFAM" id="SSF117143">
    <property type="entry name" value="Flagellar hook protein flgE"/>
    <property type="match status" value="1"/>
</dbReference>
<evidence type="ECO:0000313" key="11">
    <source>
        <dbReference type="Proteomes" id="UP000245533"/>
    </source>
</evidence>
<gene>
    <name evidence="10" type="primary">flgF</name>
    <name evidence="10" type="ORF">DDZ15_15765</name>
</gene>
<dbReference type="GO" id="GO:0071978">
    <property type="term" value="P:bacterial-type flagellum-dependent swarming motility"/>
    <property type="evidence" value="ECO:0007669"/>
    <property type="project" value="TreeGrafter"/>
</dbReference>
<proteinExistence type="inferred from homology"/>
<keyword evidence="11" id="KW-1185">Reference proteome</keyword>
<dbReference type="InterPro" id="IPR012836">
    <property type="entry name" value="FlgF"/>
</dbReference>
<evidence type="ECO:0000259" key="8">
    <source>
        <dbReference type="Pfam" id="PF07559"/>
    </source>
</evidence>
<keyword evidence="10" id="KW-0966">Cell projection</keyword>
<dbReference type="Pfam" id="PF06429">
    <property type="entry name" value="Flg_bbr_C"/>
    <property type="match status" value="1"/>
</dbReference>
<comment type="subcellular location">
    <subcellularLocation>
        <location evidence="1 5">Bacterial flagellum basal body</location>
    </subcellularLocation>
</comment>
<evidence type="ECO:0000256" key="4">
    <source>
        <dbReference type="ARBA" id="ARBA00023143"/>
    </source>
</evidence>
<name>A0A316TLC8_9BACT</name>
<dbReference type="InterPro" id="IPR010930">
    <property type="entry name" value="Flg_bb/hook_C_dom"/>
</dbReference>
<dbReference type="NCBIfam" id="TIGR02490">
    <property type="entry name" value="flgF"/>
    <property type="match status" value="1"/>
</dbReference>
<dbReference type="PANTHER" id="PTHR30435">
    <property type="entry name" value="FLAGELLAR PROTEIN"/>
    <property type="match status" value="1"/>
</dbReference>
<evidence type="ECO:0000313" key="10">
    <source>
        <dbReference type="EMBL" id="PWN05180.1"/>
    </source>
</evidence>
<dbReference type="Gene3D" id="2.60.98.20">
    <property type="entry name" value="Flagellar hook protein FlgE"/>
    <property type="match status" value="1"/>
</dbReference>
<dbReference type="InterPro" id="IPR037058">
    <property type="entry name" value="Falgellar_hook_FlgE_sf"/>
</dbReference>
<organism evidence="10 11">
    <name type="scientific">Rhodohalobacter mucosus</name>
    <dbReference type="NCBI Taxonomy" id="2079485"/>
    <lineage>
        <taxon>Bacteria</taxon>
        <taxon>Pseudomonadati</taxon>
        <taxon>Balneolota</taxon>
        <taxon>Balneolia</taxon>
        <taxon>Balneolales</taxon>
        <taxon>Balneolaceae</taxon>
        <taxon>Rhodohalobacter</taxon>
    </lineage>
</organism>
<dbReference type="Pfam" id="PF00460">
    <property type="entry name" value="Flg_bb_rod"/>
    <property type="match status" value="1"/>
</dbReference>
<feature type="domain" description="Flagellar basal body rod protein N-terminal" evidence="6">
    <location>
        <begin position="7"/>
        <end position="37"/>
    </location>
</feature>
<evidence type="ECO:0000256" key="3">
    <source>
        <dbReference type="ARBA" id="ARBA00019015"/>
    </source>
</evidence>
<dbReference type="InterPro" id="IPR001444">
    <property type="entry name" value="Flag_bb_rod_N"/>
</dbReference>
<feature type="domain" description="Flagellar hook protein FlgE/F/G-like D1" evidence="9">
    <location>
        <begin position="95"/>
        <end position="172"/>
    </location>
</feature>
<evidence type="ECO:0000259" key="9">
    <source>
        <dbReference type="Pfam" id="PF22692"/>
    </source>
</evidence>
<comment type="caution">
    <text evidence="10">The sequence shown here is derived from an EMBL/GenBank/DDBJ whole genome shotgun (WGS) entry which is preliminary data.</text>
</comment>
<evidence type="ECO:0000256" key="1">
    <source>
        <dbReference type="ARBA" id="ARBA00004117"/>
    </source>
</evidence>
<dbReference type="Proteomes" id="UP000245533">
    <property type="component" value="Unassembled WGS sequence"/>
</dbReference>
<dbReference type="Pfam" id="PF22692">
    <property type="entry name" value="LlgE_F_G_D1"/>
    <property type="match status" value="1"/>
</dbReference>
<protein>
    <recommendedName>
        <fullName evidence="3">Flagellar hook protein FlgE</fullName>
    </recommendedName>
</protein>
<comment type="similarity">
    <text evidence="2 5">Belongs to the flagella basal body rod proteins family.</text>
</comment>
<evidence type="ECO:0000256" key="2">
    <source>
        <dbReference type="ARBA" id="ARBA00009677"/>
    </source>
</evidence>
<dbReference type="GO" id="GO:0030694">
    <property type="term" value="C:bacterial-type flagellum basal body, rod"/>
    <property type="evidence" value="ECO:0007669"/>
    <property type="project" value="InterPro"/>
</dbReference>
<sequence length="538" mass="55653">MSLMKSLNSGISGLRAFQTKMDVIGNNIANVDTIGFKSSRITFSEMLSQQISSGQGSSSSPQAGAQVGLGVRISAIERDFNQGGLQTTGRRTDVAIEGNGFFMVNEGDQPFLTRAGNFAFNKDGFLVDQSGRSVQGFNADPQGNIIAGGATEDVRIDFENILPPQSTQNVYVAGNLNADTSLSKIIQSQTAFTTAGGAVANGTTLINDLSQTTAAFAPGDTIDFEVTLNDGSAAVVSHTIAGGDTLDDLVASLNAGLAGEGSVTLVDGIMVLRSDVVGESDLAVGEVTTTGTGDIRSTGFQVTQNGVTGSKTVSTTVYDELGRAHTLVVNLTHEGENQWSYEASFLDGQEVLSGGSGVLEFDETGNLVSDNSFGIEFDPGDGANPVTFSLSLGNPETGSAVTQYAGSSSAKVTSQDGYGEGRLVDFSIDGDGNVNGVYSNGRNVTLAQLAIATVANNNGLETVGGGMFRNTLASGEITINTAADMASTSMAAGVLEGSNVDLAREFTDMITAQRAYQSNARIITTADELLTEAVNLKR</sequence>
<feature type="domain" description="Flagellar hook protein FlgE D2" evidence="8">
    <location>
        <begin position="307"/>
        <end position="418"/>
    </location>
</feature>
<dbReference type="AlphaFoldDB" id="A0A316TLC8"/>
<dbReference type="Pfam" id="PF07559">
    <property type="entry name" value="FlgE_D2"/>
    <property type="match status" value="1"/>
</dbReference>
<dbReference type="InterPro" id="IPR011491">
    <property type="entry name" value="FlgE_D2"/>
</dbReference>
<evidence type="ECO:0000256" key="5">
    <source>
        <dbReference type="RuleBase" id="RU362116"/>
    </source>
</evidence>
<dbReference type="InterPro" id="IPR037925">
    <property type="entry name" value="FlgE/F/G-like"/>
</dbReference>
<dbReference type="InterPro" id="IPR053967">
    <property type="entry name" value="LlgE_F_G-like_D1"/>
</dbReference>
<dbReference type="OrthoDB" id="9804559at2"/>
<dbReference type="EMBL" id="QGGB01000011">
    <property type="protein sequence ID" value="PWN05180.1"/>
    <property type="molecule type" value="Genomic_DNA"/>
</dbReference>
<keyword evidence="10" id="KW-0282">Flagellum</keyword>
<evidence type="ECO:0000259" key="7">
    <source>
        <dbReference type="Pfam" id="PF06429"/>
    </source>
</evidence>
<dbReference type="RefSeq" id="WP_109648088.1">
    <property type="nucleotide sequence ID" value="NZ_QGGB01000011.1"/>
</dbReference>
<accession>A0A316TLC8</accession>
<dbReference type="NCBIfam" id="TIGR03506">
    <property type="entry name" value="FlgEFG_subfam"/>
    <property type="match status" value="2"/>
</dbReference>
<reference evidence="10 11" key="1">
    <citation type="submission" date="2018-05" db="EMBL/GenBank/DDBJ databases">
        <title>Rhodohalobacter halophilus gen. nov., sp. nov., a moderately halophilic member of the family Balneolaceae.</title>
        <authorList>
            <person name="Liu Z.-W."/>
        </authorList>
    </citation>
    <scope>NUCLEOTIDE SEQUENCE [LARGE SCALE GENOMIC DNA]</scope>
    <source>
        <strain evidence="10 11">8A47</strain>
    </source>
</reference>
<keyword evidence="4 5" id="KW-0975">Bacterial flagellum</keyword>
<evidence type="ECO:0000259" key="6">
    <source>
        <dbReference type="Pfam" id="PF00460"/>
    </source>
</evidence>
<dbReference type="GO" id="GO:0009424">
    <property type="term" value="C:bacterial-type flagellum hook"/>
    <property type="evidence" value="ECO:0007669"/>
    <property type="project" value="TreeGrafter"/>
</dbReference>